<comment type="function">
    <text evidence="10">Regulatory subunit of the condensin complex, a complex required for conversion of interphase chromatin into mitotic-like condense chromosomes. The condensin complex probably introduces positive supercoils into relaxed DNA in the presence of type I topoisomerases and converts nicked DNA into positive knotted forms in the presence of type II topoisomerases.</text>
</comment>
<evidence type="ECO:0000259" key="13">
    <source>
        <dbReference type="Pfam" id="PF12922"/>
    </source>
</evidence>
<gene>
    <name evidence="14" type="ORF">MAM1_0264d08911</name>
</gene>
<keyword evidence="5 10" id="KW-0132">Cell division</keyword>
<dbReference type="STRING" id="91626.A0A0C9MPJ9"/>
<dbReference type="InterPro" id="IPR011989">
    <property type="entry name" value="ARM-like"/>
</dbReference>
<evidence type="ECO:0000259" key="12">
    <source>
        <dbReference type="Pfam" id="PF12717"/>
    </source>
</evidence>
<evidence type="ECO:0000256" key="4">
    <source>
        <dbReference type="ARBA" id="ARBA00022454"/>
    </source>
</evidence>
<dbReference type="Proteomes" id="UP000053815">
    <property type="component" value="Unassembled WGS sequence"/>
</dbReference>
<dbReference type="PANTHER" id="PTHR14222">
    <property type="entry name" value="CONDENSIN"/>
    <property type="match status" value="1"/>
</dbReference>
<organism evidence="14">
    <name type="scientific">Mucor ambiguus</name>
    <dbReference type="NCBI Taxonomy" id="91626"/>
    <lineage>
        <taxon>Eukaryota</taxon>
        <taxon>Fungi</taxon>
        <taxon>Fungi incertae sedis</taxon>
        <taxon>Mucoromycota</taxon>
        <taxon>Mucoromycotina</taxon>
        <taxon>Mucoromycetes</taxon>
        <taxon>Mucorales</taxon>
        <taxon>Mucorineae</taxon>
        <taxon>Mucoraceae</taxon>
        <taxon>Mucor</taxon>
    </lineage>
</organism>
<dbReference type="InterPro" id="IPR026971">
    <property type="entry name" value="CND1/NCAPD3"/>
</dbReference>
<evidence type="ECO:0000256" key="2">
    <source>
        <dbReference type="ARBA" id="ARBA00004286"/>
    </source>
</evidence>
<feature type="region of interest" description="Disordered" evidence="11">
    <location>
        <begin position="1278"/>
        <end position="1448"/>
    </location>
</feature>
<evidence type="ECO:0000313" key="15">
    <source>
        <dbReference type="Proteomes" id="UP000053815"/>
    </source>
</evidence>
<reference evidence="14" key="1">
    <citation type="submission" date="2014-09" db="EMBL/GenBank/DDBJ databases">
        <title>Draft genome sequence of an oleaginous Mucoromycotina fungus Mucor ambiguus NBRC6742.</title>
        <authorList>
            <person name="Takeda I."/>
            <person name="Yamane N."/>
            <person name="Morita T."/>
            <person name="Tamano K."/>
            <person name="Machida M."/>
            <person name="Baker S."/>
            <person name="Koike H."/>
        </authorList>
    </citation>
    <scope>NUCLEOTIDE SEQUENCE</scope>
    <source>
        <strain evidence="14">NBRC 6742</strain>
    </source>
</reference>
<feature type="compositionally biased region" description="Basic residues" evidence="11">
    <location>
        <begin position="1395"/>
        <end position="1404"/>
    </location>
</feature>
<protein>
    <recommendedName>
        <fullName evidence="10">Condensin complex subunit 1</fullName>
    </recommendedName>
</protein>
<evidence type="ECO:0000256" key="11">
    <source>
        <dbReference type="SAM" id="MobiDB-lite"/>
    </source>
</evidence>
<dbReference type="GO" id="GO:0000779">
    <property type="term" value="C:condensed chromosome, centromeric region"/>
    <property type="evidence" value="ECO:0007669"/>
    <property type="project" value="TreeGrafter"/>
</dbReference>
<feature type="compositionally biased region" description="Basic and acidic residues" evidence="11">
    <location>
        <begin position="520"/>
        <end position="529"/>
    </location>
</feature>
<dbReference type="InterPro" id="IPR016024">
    <property type="entry name" value="ARM-type_fold"/>
</dbReference>
<feature type="domain" description="Condensin complex subunit 1 C-terminal" evidence="12">
    <location>
        <begin position="1053"/>
        <end position="1216"/>
    </location>
</feature>
<proteinExistence type="inferred from homology"/>
<dbReference type="GO" id="GO:0007076">
    <property type="term" value="P:mitotic chromosome condensation"/>
    <property type="evidence" value="ECO:0007669"/>
    <property type="project" value="InterPro"/>
</dbReference>
<name>A0A0C9MPJ9_9FUNG</name>
<dbReference type="InterPro" id="IPR007673">
    <property type="entry name" value="Condensin_cplx_su1"/>
</dbReference>
<evidence type="ECO:0000256" key="8">
    <source>
        <dbReference type="ARBA" id="ARBA00023242"/>
    </source>
</evidence>
<feature type="compositionally biased region" description="Acidic residues" evidence="11">
    <location>
        <begin position="503"/>
        <end position="515"/>
    </location>
</feature>
<sequence>MNMKSQFVLSDQVLNIQQSDLNDYVIPNETQIRGKSDQDLARYLNEITDSIQVSSENISDPLVFDKIRSFLKCFTAPPPRILSRLFDILLSAFRVEIKTTADDLENNEKESFNNHRLHLELYGFLVHWFLLLAEEHSTSSTMVRKAKSSSTGGHNLKTFDWSTQKLKAFDLASWLLDLKLSKLWTLPPDRLTFVTLFTKPAYQLLENPAHAKSSPIKERIFRVISLCVKHYDHLPAAQTTIMQNLQYWEHSAEPMAELLVYMVDKQNYTQLADEILREISNREFKDTTSKEVKDSPNPKTFATFLQTLAELSKKTILKNLTVLVNLLASDSYIMRVALIDILGILIAELFRTIDDTPDNNNLEQINGFFDLLEERMLDTVAYCRQKVLQVYIRLFELRNKFPSRRQTITKLCVRHLQDKSSTVRKYTIRALTALITTHPFSMYGGELDLDEWQAKLGKIKEELESVASEDDVRDVLTAQAMEAEEQKEATEAKKDENVNEPSDSVDGDIVMEDVDAILNENKEDDKENQPRVPLEEEEPSTRAATAKPNQPQQQQQQPAEKMAAPKTIVSNEKIQQLEMMRKYHTDAVAFIKLIHQAIPTIIQLLSSKSKAEVLESMDFLVVGYNYKIRPAADGVKKMLHLIWTKDTSDEGKGIKMKLIQCYSNLYLERDAKLSKQANVNRIAKNLIQLTYDTTLAELTSLEQLLGLLMAENKIAVDVIQKLWSVYGFTQGRIQKSQRRGAIVILGMLAKAKTKVVSDKLDVMLKIGLGPLGKEDLELARYTCIALQRLEGTRSKEKSRGVHEGVRFPNSHPMFARLRDVIEISTDSQLWFSLAEQAINTIFLLCKHPESLCEEILREKTAKVFGVREASLNPCLSPLNDSSNPVESSFMEYDMTQQALPFPQHPIYQKPMELAQLFFLVGHVALKEIVHLEIVEAAWKRKKSEKEKDKQQEEGHTAVDDELDQVGGTAEDDIGDAMSRIREREILFGPNSLLGVFGPILTEVCARNKIYTDRTLQVNATLALTKFMCVSSDFCEKKLQLLFTILEKSKDASIRSNIVIALGDMAVCFNTLIDDNITFLYNRLSDPDTIVRKNAVMVLTHLILNGMVKVKGQISEMAKCLEDQDQRISDLAKLFFTELASKDNAIYNNLPDIISSLTNSQPNRLEEESFRKIMKFIFSFDFTEKEKQAENIVDKLCQRFLTAEDERSWRDIAYCMSLLPFKSEKPFRKLLEGWPTYQDKIHEDSVHKSFLEIIQKGRIHHKNQRPELRALVDDFEQRIAKQRGPEPEKTEKSPKRVGRTVKSKAKSQEASTAVADTKKPLRKRQRVVKEMETSEDEDMDEPSDIGSEPEEDDEEDEDEEDYEEEDEEIDIVSRKNKSKRVTKNEEDDEETVLRQKSSRSTRSRRIIQEDDEDEEDEEDEEEEELQVEDTQANVGGEDKRDGDAMDEDE</sequence>
<evidence type="ECO:0000256" key="9">
    <source>
        <dbReference type="ARBA" id="ARBA00023306"/>
    </source>
</evidence>
<dbReference type="SUPFAM" id="SSF48371">
    <property type="entry name" value="ARM repeat"/>
    <property type="match status" value="1"/>
</dbReference>
<keyword evidence="4" id="KW-0158">Chromosome</keyword>
<feature type="compositionally biased region" description="Basic and acidic residues" evidence="11">
    <location>
        <begin position="484"/>
        <end position="497"/>
    </location>
</feature>
<feature type="compositionally biased region" description="Low complexity" evidence="11">
    <location>
        <begin position="543"/>
        <end position="566"/>
    </location>
</feature>
<keyword evidence="8" id="KW-0539">Nucleus</keyword>
<keyword evidence="7 10" id="KW-0226">DNA condensation</keyword>
<evidence type="ECO:0000256" key="5">
    <source>
        <dbReference type="ARBA" id="ARBA00022618"/>
    </source>
</evidence>
<keyword evidence="15" id="KW-1185">Reference proteome</keyword>
<evidence type="ECO:0000256" key="1">
    <source>
        <dbReference type="ARBA" id="ARBA00004123"/>
    </source>
</evidence>
<evidence type="ECO:0000256" key="6">
    <source>
        <dbReference type="ARBA" id="ARBA00022776"/>
    </source>
</evidence>
<dbReference type="GO" id="GO:0000796">
    <property type="term" value="C:condensin complex"/>
    <property type="evidence" value="ECO:0007669"/>
    <property type="project" value="TreeGrafter"/>
</dbReference>
<dbReference type="GO" id="GO:0010032">
    <property type="term" value="P:meiotic chromosome condensation"/>
    <property type="evidence" value="ECO:0007669"/>
    <property type="project" value="TreeGrafter"/>
</dbReference>
<dbReference type="GO" id="GO:0051301">
    <property type="term" value="P:cell division"/>
    <property type="evidence" value="ECO:0007669"/>
    <property type="project" value="UniProtKB-KW"/>
</dbReference>
<dbReference type="EMBL" id="DF836553">
    <property type="protein sequence ID" value="GAN09384.1"/>
    <property type="molecule type" value="Genomic_DNA"/>
</dbReference>
<dbReference type="PIRSF" id="PIRSF017127">
    <property type="entry name" value="Condensin_D2"/>
    <property type="match status" value="1"/>
</dbReference>
<comment type="subcellular location">
    <subcellularLocation>
        <location evidence="2">Chromosome</location>
    </subcellularLocation>
    <subcellularLocation>
        <location evidence="1">Nucleus</location>
    </subcellularLocation>
</comment>
<accession>A0A0C9MPJ9</accession>
<feature type="compositionally biased region" description="Acidic residues" evidence="11">
    <location>
        <begin position="1408"/>
        <end position="1426"/>
    </location>
</feature>
<dbReference type="PANTHER" id="PTHR14222:SF2">
    <property type="entry name" value="CONDENSIN COMPLEX SUBUNIT 1"/>
    <property type="match status" value="1"/>
</dbReference>
<keyword evidence="9 10" id="KW-0131">Cell cycle</keyword>
<dbReference type="GO" id="GO:0005634">
    <property type="term" value="C:nucleus"/>
    <property type="evidence" value="ECO:0007669"/>
    <property type="project" value="UniProtKB-SubCell"/>
</dbReference>
<feature type="compositionally biased region" description="Basic residues" evidence="11">
    <location>
        <begin position="1294"/>
        <end position="1304"/>
    </location>
</feature>
<comment type="similarity">
    <text evidence="3 10">Belongs to the CND1 (condensin subunit 1) family.</text>
</comment>
<evidence type="ECO:0000313" key="14">
    <source>
        <dbReference type="EMBL" id="GAN09384.1"/>
    </source>
</evidence>
<dbReference type="Pfam" id="PF12922">
    <property type="entry name" value="Cnd1_N"/>
    <property type="match status" value="1"/>
</dbReference>
<evidence type="ECO:0000256" key="7">
    <source>
        <dbReference type="ARBA" id="ARBA00023067"/>
    </source>
</evidence>
<dbReference type="Gene3D" id="1.25.10.10">
    <property type="entry name" value="Leucine-rich Repeat Variant"/>
    <property type="match status" value="2"/>
</dbReference>
<feature type="compositionally biased region" description="Basic and acidic residues" evidence="11">
    <location>
        <begin position="1278"/>
        <end position="1293"/>
    </location>
</feature>
<dbReference type="InterPro" id="IPR032682">
    <property type="entry name" value="Cnd1_C"/>
</dbReference>
<feature type="region of interest" description="Disordered" evidence="11">
    <location>
        <begin position="483"/>
        <end position="566"/>
    </location>
</feature>
<dbReference type="OrthoDB" id="436262at2759"/>
<evidence type="ECO:0000256" key="10">
    <source>
        <dbReference type="PIRNR" id="PIRNR017127"/>
    </source>
</evidence>
<evidence type="ECO:0000256" key="3">
    <source>
        <dbReference type="ARBA" id="ARBA00009606"/>
    </source>
</evidence>
<keyword evidence="6 10" id="KW-0498">Mitosis</keyword>
<dbReference type="InterPro" id="IPR024324">
    <property type="entry name" value="Condensin_cplx_su1_N"/>
</dbReference>
<dbReference type="GO" id="GO:0042393">
    <property type="term" value="F:histone binding"/>
    <property type="evidence" value="ECO:0007669"/>
    <property type="project" value="TreeGrafter"/>
</dbReference>
<feature type="compositionally biased region" description="Acidic residues" evidence="11">
    <location>
        <begin position="1332"/>
        <end position="1369"/>
    </location>
</feature>
<feature type="domain" description="Condensin complex subunit 1 N-terminal" evidence="13">
    <location>
        <begin position="80"/>
        <end position="237"/>
    </location>
</feature>
<dbReference type="Pfam" id="PF12717">
    <property type="entry name" value="Cnd1"/>
    <property type="match status" value="1"/>
</dbReference>